<feature type="transmembrane region" description="Helical" evidence="7">
    <location>
        <begin position="89"/>
        <end position="110"/>
    </location>
</feature>
<comment type="subunit">
    <text evidence="7">The complex comprises the extracytoplasmic solute receptor protein and the two transmembrane proteins.</text>
</comment>
<dbReference type="Proteomes" id="UP000193862">
    <property type="component" value="Unassembled WGS sequence"/>
</dbReference>
<evidence type="ECO:0000256" key="4">
    <source>
        <dbReference type="ARBA" id="ARBA00022692"/>
    </source>
</evidence>
<feature type="transmembrane region" description="Helical" evidence="7">
    <location>
        <begin position="130"/>
        <end position="153"/>
    </location>
</feature>
<proteinExistence type="inferred from homology"/>
<dbReference type="InterPro" id="IPR055348">
    <property type="entry name" value="DctQ"/>
</dbReference>
<keyword evidence="10" id="KW-1185">Reference proteome</keyword>
<keyword evidence="5 7" id="KW-1133">Transmembrane helix</keyword>
<feature type="transmembrane region" description="Helical" evidence="7">
    <location>
        <begin position="7"/>
        <end position="30"/>
    </location>
</feature>
<evidence type="ECO:0000256" key="7">
    <source>
        <dbReference type="RuleBase" id="RU369079"/>
    </source>
</evidence>
<keyword evidence="6 7" id="KW-0472">Membrane</keyword>
<dbReference type="GO" id="GO:0005886">
    <property type="term" value="C:plasma membrane"/>
    <property type="evidence" value="ECO:0007669"/>
    <property type="project" value="UniProtKB-SubCell"/>
</dbReference>
<evidence type="ECO:0000256" key="6">
    <source>
        <dbReference type="ARBA" id="ARBA00023136"/>
    </source>
</evidence>
<evidence type="ECO:0000256" key="3">
    <source>
        <dbReference type="ARBA" id="ARBA00022475"/>
    </source>
</evidence>
<evidence type="ECO:0000313" key="10">
    <source>
        <dbReference type="Proteomes" id="UP000193862"/>
    </source>
</evidence>
<feature type="domain" description="Tripartite ATP-independent periplasmic transporters DctQ component" evidence="8">
    <location>
        <begin position="26"/>
        <end position="153"/>
    </location>
</feature>
<gene>
    <name evidence="9" type="ORF">AQS8620_02200</name>
</gene>
<sequence length="169" mass="17966">MQRVYRGISLFAAAQLAISQLALLGMVLAITADVAMRALFNSPIRGTYDTVGILLAISALYAVAAVILERRDIVIDLIDGFVPPRVSTLLQRIWAIVAVAALCFLFWSMLQPMLEAKRYGDTSLELRLPLWLVWIVALGGMAGAVLAAVAIALSPATGSAPVQGEASGE</sequence>
<organism evidence="9 10">
    <name type="scientific">Aquimixticola soesokkakensis</name>
    <dbReference type="NCBI Taxonomy" id="1519096"/>
    <lineage>
        <taxon>Bacteria</taxon>
        <taxon>Pseudomonadati</taxon>
        <taxon>Pseudomonadota</taxon>
        <taxon>Alphaproteobacteria</taxon>
        <taxon>Rhodobacterales</taxon>
        <taxon>Paracoccaceae</taxon>
        <taxon>Aquimixticola</taxon>
    </lineage>
</organism>
<evidence type="ECO:0000256" key="2">
    <source>
        <dbReference type="ARBA" id="ARBA00022448"/>
    </source>
</evidence>
<keyword evidence="4 7" id="KW-0812">Transmembrane</keyword>
<evidence type="ECO:0000256" key="1">
    <source>
        <dbReference type="ARBA" id="ARBA00004651"/>
    </source>
</evidence>
<comment type="subcellular location">
    <subcellularLocation>
        <location evidence="7">Cell inner membrane</location>
        <topology evidence="7">Multi-pass membrane protein</topology>
    </subcellularLocation>
    <subcellularLocation>
        <location evidence="1">Cell membrane</location>
        <topology evidence="1">Multi-pass membrane protein</topology>
    </subcellularLocation>
</comment>
<evidence type="ECO:0000256" key="5">
    <source>
        <dbReference type="ARBA" id="ARBA00022989"/>
    </source>
</evidence>
<dbReference type="RefSeq" id="WP_159453233.1">
    <property type="nucleotide sequence ID" value="NZ_FWFS01000008.1"/>
</dbReference>
<dbReference type="Pfam" id="PF04290">
    <property type="entry name" value="DctQ"/>
    <property type="match status" value="1"/>
</dbReference>
<evidence type="ECO:0000313" key="9">
    <source>
        <dbReference type="EMBL" id="SLN51285.1"/>
    </source>
</evidence>
<protein>
    <recommendedName>
        <fullName evidence="7">TRAP transporter small permease protein</fullName>
    </recommendedName>
</protein>
<dbReference type="AlphaFoldDB" id="A0A1Y5T0Y7"/>
<comment type="function">
    <text evidence="7">Part of the tripartite ATP-independent periplasmic (TRAP) transport system.</text>
</comment>
<reference evidence="9 10" key="1">
    <citation type="submission" date="2017-03" db="EMBL/GenBank/DDBJ databases">
        <authorList>
            <person name="Afonso C.L."/>
            <person name="Miller P.J."/>
            <person name="Scott M.A."/>
            <person name="Spackman E."/>
            <person name="Goraichik I."/>
            <person name="Dimitrov K.M."/>
            <person name="Suarez D.L."/>
            <person name="Swayne D.E."/>
        </authorList>
    </citation>
    <scope>NUCLEOTIDE SEQUENCE [LARGE SCALE GENOMIC DNA]</scope>
    <source>
        <strain evidence="9 10">CECT 8620</strain>
    </source>
</reference>
<comment type="similarity">
    <text evidence="7">Belongs to the TRAP transporter small permease family.</text>
</comment>
<keyword evidence="3" id="KW-1003">Cell membrane</keyword>
<evidence type="ECO:0000259" key="8">
    <source>
        <dbReference type="Pfam" id="PF04290"/>
    </source>
</evidence>
<accession>A0A1Y5T0Y7</accession>
<dbReference type="EMBL" id="FWFS01000008">
    <property type="protein sequence ID" value="SLN51285.1"/>
    <property type="molecule type" value="Genomic_DNA"/>
</dbReference>
<feature type="transmembrane region" description="Helical" evidence="7">
    <location>
        <begin position="50"/>
        <end position="68"/>
    </location>
</feature>
<dbReference type="GO" id="GO:0022857">
    <property type="term" value="F:transmembrane transporter activity"/>
    <property type="evidence" value="ECO:0007669"/>
    <property type="project" value="UniProtKB-UniRule"/>
</dbReference>
<name>A0A1Y5T0Y7_9RHOB</name>
<keyword evidence="7" id="KW-0997">Cell inner membrane</keyword>
<keyword evidence="2 7" id="KW-0813">Transport</keyword>
<dbReference type="OrthoDB" id="4250245at2"/>